<reference evidence="6 7" key="2">
    <citation type="submission" date="2019-08" db="EMBL/GenBank/DDBJ databases">
        <authorList>
            <person name="Henke P."/>
        </authorList>
    </citation>
    <scope>NUCLEOTIDE SEQUENCE [LARGE SCALE GENOMIC DNA]</scope>
    <source>
        <strain evidence="6">Phe10_nw2017</strain>
    </source>
</reference>
<dbReference type="GO" id="GO:0008417">
    <property type="term" value="F:fucosyltransferase activity"/>
    <property type="evidence" value="ECO:0007669"/>
    <property type="project" value="InterPro"/>
</dbReference>
<keyword evidence="2" id="KW-0328">Glycosyltransferase</keyword>
<dbReference type="SUPFAM" id="SSF53756">
    <property type="entry name" value="UDP-Glycosyltransferase/glycogen phosphorylase"/>
    <property type="match status" value="1"/>
</dbReference>
<sequence length="310" mass="36083">MENSWFPLWMLNRHFQLKVEDPPRLLFYGDVGNGEHLLYPSDTIRIFLTGENIQANWDEADYALTHERIWNERHWRVPLWRHFYDPGHTHVERDFSVIQGRVDRFCNFIYSNERAKERIEFFHRLNARKPVDSGGRVLNNIGGPVADKQAYVARCKFTIAFENESHPGYATEKIIEPLLMGSIPIYWGDPGIEEDFNPDCLINVHRFRSFDEVIERVLEIDASPDLWRDYVTAPVFRGGRLPDLLTDEACIAFVSQAQRRGSQVPAFGRWRQRSIRYGRLALTRLTQKLRAGVGGLRGLSSQLLENLGLR</sequence>
<dbReference type="InterPro" id="IPR055270">
    <property type="entry name" value="Glyco_tran_10_C"/>
</dbReference>
<evidence type="ECO:0000256" key="3">
    <source>
        <dbReference type="ARBA" id="ARBA00022679"/>
    </source>
</evidence>
<evidence type="ECO:0000256" key="1">
    <source>
        <dbReference type="ARBA" id="ARBA00008919"/>
    </source>
</evidence>
<dbReference type="InterPro" id="IPR038577">
    <property type="entry name" value="GT10-like_C_sf"/>
</dbReference>
<dbReference type="GO" id="GO:0016020">
    <property type="term" value="C:membrane"/>
    <property type="evidence" value="ECO:0007669"/>
    <property type="project" value="InterPro"/>
</dbReference>
<evidence type="ECO:0000313" key="7">
    <source>
        <dbReference type="Proteomes" id="UP000321083"/>
    </source>
</evidence>
<evidence type="ECO:0000256" key="2">
    <source>
        <dbReference type="ARBA" id="ARBA00022676"/>
    </source>
</evidence>
<comment type="caution">
    <text evidence="6">The sequence shown here is derived from an EMBL/GenBank/DDBJ whole genome shotgun (WGS) entry which is preliminary data.</text>
</comment>
<protein>
    <submittedName>
        <fullName evidence="6">Uncharacterized protein</fullName>
    </submittedName>
</protein>
<gene>
    <name evidence="6" type="ORF">E3A20_02400</name>
</gene>
<feature type="domain" description="Alpha-(1,3)-fucosyltransferase FucT N-terminal" evidence="5">
    <location>
        <begin position="10"/>
        <end position="81"/>
    </location>
</feature>
<dbReference type="Gene3D" id="3.40.50.11660">
    <property type="entry name" value="Glycosyl transferase family 10, C-terminal domain"/>
    <property type="match status" value="1"/>
</dbReference>
<accession>A0A5C6MH41</accession>
<dbReference type="AlphaFoldDB" id="A0A5C6MH41"/>
<dbReference type="InterPro" id="IPR041058">
    <property type="entry name" value="FucT_N"/>
</dbReference>
<dbReference type="InterPro" id="IPR001503">
    <property type="entry name" value="Glyco_trans_10"/>
</dbReference>
<organism evidence="6 7">
    <name type="scientific">Planctomyces bekefii</name>
    <dbReference type="NCBI Taxonomy" id="1653850"/>
    <lineage>
        <taxon>Bacteria</taxon>
        <taxon>Pseudomonadati</taxon>
        <taxon>Planctomycetota</taxon>
        <taxon>Planctomycetia</taxon>
        <taxon>Planctomycetales</taxon>
        <taxon>Planctomycetaceae</taxon>
        <taxon>Planctomyces</taxon>
    </lineage>
</organism>
<evidence type="ECO:0000259" key="5">
    <source>
        <dbReference type="Pfam" id="PF18025"/>
    </source>
</evidence>
<dbReference type="PANTHER" id="PTHR11929">
    <property type="entry name" value="ALPHA- 1,3 -FUCOSYLTRANSFERASE"/>
    <property type="match status" value="1"/>
</dbReference>
<keyword evidence="3" id="KW-0808">Transferase</keyword>
<dbReference type="Pfam" id="PF00852">
    <property type="entry name" value="Glyco_transf_10"/>
    <property type="match status" value="1"/>
</dbReference>
<comment type="similarity">
    <text evidence="1">Belongs to the glycosyltransferase 10 family.</text>
</comment>
<feature type="domain" description="Fucosyltransferase C-terminal" evidence="4">
    <location>
        <begin position="108"/>
        <end position="231"/>
    </location>
</feature>
<reference evidence="6 7" key="1">
    <citation type="submission" date="2019-08" db="EMBL/GenBank/DDBJ databases">
        <title>100 year-old enigma solved: identification of Planctomyces bekefii, the type genus and species of the phylum Planctomycetes.</title>
        <authorList>
            <person name="Svetlana D.N."/>
            <person name="Overmann J."/>
        </authorList>
    </citation>
    <scope>NUCLEOTIDE SEQUENCE [LARGE SCALE GENOMIC DNA]</scope>
    <source>
        <strain evidence="6">Phe10_nw2017</strain>
    </source>
</reference>
<evidence type="ECO:0000259" key="4">
    <source>
        <dbReference type="Pfam" id="PF00852"/>
    </source>
</evidence>
<keyword evidence="7" id="KW-1185">Reference proteome</keyword>
<dbReference type="PANTHER" id="PTHR11929:SF194">
    <property type="entry name" value="ALPHA-(1,3)-FUCOSYLTRANSFERASE 10"/>
    <property type="match status" value="1"/>
</dbReference>
<name>A0A5C6MH41_9PLAN</name>
<dbReference type="EMBL" id="SRHE01000024">
    <property type="protein sequence ID" value="TWW12262.1"/>
    <property type="molecule type" value="Genomic_DNA"/>
</dbReference>
<dbReference type="Pfam" id="PF18025">
    <property type="entry name" value="FucT_N"/>
    <property type="match status" value="1"/>
</dbReference>
<proteinExistence type="inferred from homology"/>
<dbReference type="Proteomes" id="UP000321083">
    <property type="component" value="Unassembled WGS sequence"/>
</dbReference>
<evidence type="ECO:0000313" key="6">
    <source>
        <dbReference type="EMBL" id="TWW12262.1"/>
    </source>
</evidence>